<dbReference type="Pfam" id="PF13478">
    <property type="entry name" value="XdhC_C"/>
    <property type="match status" value="1"/>
</dbReference>
<organism evidence="3 4">
    <name type="scientific">Nostoc minutum NIES-26</name>
    <dbReference type="NCBI Taxonomy" id="1844469"/>
    <lineage>
        <taxon>Bacteria</taxon>
        <taxon>Bacillati</taxon>
        <taxon>Cyanobacteriota</taxon>
        <taxon>Cyanophyceae</taxon>
        <taxon>Nostocales</taxon>
        <taxon>Nostocaceae</taxon>
        <taxon>Nostoc</taxon>
    </lineage>
</organism>
<sequence>MNELQHILQAFVHSQKSAQRSALATVVQTSGSVYRRPGARMLLVEDGQMISAISGGCLEGDVFERAQSLMFGGGEPMVVRYDTTSDEDIIFGFGLGCNGVVDVLIESLGDETAASQMSFIQDCLQSGQVGAIATVFKIEGASDITVGSRMMLKSDGTVINHVANIFIAQKIEIDTHQALRKKQTCVQSYTLPQGRVDVLIEVIHPLVPLLVFGSGYDTIPVVHLAKHLGWHVTVIDDRPGYLRGDRFPQVDQILWCELNDAHSYKHLLTPQTVAVVMTHRYLSDLAFLKTLIPSQVRYLGVLGPKRRMQKLWDDLSEENIITTSAQEQRIYNPVGLDIAAETPQEIALSILAEIQAVIGGRRGSFLRDRPGSIHSLLEQPCLTLAL</sequence>
<dbReference type="Pfam" id="PF02625">
    <property type="entry name" value="XdhC_CoxI"/>
    <property type="match status" value="1"/>
</dbReference>
<evidence type="ECO:0000313" key="4">
    <source>
        <dbReference type="Proteomes" id="UP000252107"/>
    </source>
</evidence>
<dbReference type="EMBL" id="LXQD01000312">
    <property type="protein sequence ID" value="RCJ25910.1"/>
    <property type="molecule type" value="Genomic_DNA"/>
</dbReference>
<dbReference type="InterPro" id="IPR003777">
    <property type="entry name" value="XdhC_CoxI"/>
</dbReference>
<dbReference type="InterPro" id="IPR052698">
    <property type="entry name" value="MoCofactor_Util/Proc"/>
</dbReference>
<dbReference type="InterPro" id="IPR027051">
    <property type="entry name" value="XdhC_Rossmann_dom"/>
</dbReference>
<protein>
    <submittedName>
        <fullName evidence="3">Xanthine dehydrogenase</fullName>
    </submittedName>
</protein>
<gene>
    <name evidence="3" type="ORF">A6770_27265</name>
</gene>
<dbReference type="PANTHER" id="PTHR30388">
    <property type="entry name" value="ALDEHYDE OXIDOREDUCTASE MOLYBDENUM COFACTOR ASSEMBLY PROTEIN"/>
    <property type="match status" value="1"/>
</dbReference>
<dbReference type="Proteomes" id="UP000252107">
    <property type="component" value="Unassembled WGS sequence"/>
</dbReference>
<dbReference type="PANTHER" id="PTHR30388:SF6">
    <property type="entry name" value="XANTHINE DEHYDROGENASE SUBUNIT A-RELATED"/>
    <property type="match status" value="1"/>
</dbReference>
<accession>A0A367QQ36</accession>
<reference evidence="3" key="1">
    <citation type="submission" date="2016-04" db="EMBL/GenBank/DDBJ databases">
        <authorList>
            <person name="Tabuchi Yagui T.R."/>
        </authorList>
    </citation>
    <scope>NUCLEOTIDE SEQUENCE [LARGE SCALE GENOMIC DNA]</scope>
    <source>
        <strain evidence="3">NIES-26</strain>
    </source>
</reference>
<keyword evidence="4" id="KW-1185">Reference proteome</keyword>
<feature type="domain" description="XdhC Rossmann" evidence="2">
    <location>
        <begin position="209"/>
        <end position="354"/>
    </location>
</feature>
<evidence type="ECO:0000313" key="3">
    <source>
        <dbReference type="EMBL" id="RCJ25910.1"/>
    </source>
</evidence>
<proteinExistence type="predicted"/>
<evidence type="ECO:0000259" key="1">
    <source>
        <dbReference type="Pfam" id="PF02625"/>
    </source>
</evidence>
<evidence type="ECO:0000259" key="2">
    <source>
        <dbReference type="Pfam" id="PF13478"/>
    </source>
</evidence>
<name>A0A367QQ36_9NOSO</name>
<dbReference type="Gene3D" id="3.40.50.720">
    <property type="entry name" value="NAD(P)-binding Rossmann-like Domain"/>
    <property type="match status" value="1"/>
</dbReference>
<feature type="domain" description="XdhC- CoxI" evidence="1">
    <location>
        <begin position="16"/>
        <end position="82"/>
    </location>
</feature>
<comment type="caution">
    <text evidence="3">The sequence shown here is derived from an EMBL/GenBank/DDBJ whole genome shotgun (WGS) entry which is preliminary data.</text>
</comment>
<dbReference type="AlphaFoldDB" id="A0A367QQ36"/>